<dbReference type="Pfam" id="PF02627">
    <property type="entry name" value="CMD"/>
    <property type="match status" value="1"/>
</dbReference>
<dbReference type="InterPro" id="IPR003779">
    <property type="entry name" value="CMD-like"/>
</dbReference>
<dbReference type="SUPFAM" id="SSF69118">
    <property type="entry name" value="AhpD-like"/>
    <property type="match status" value="1"/>
</dbReference>
<protein>
    <submittedName>
        <fullName evidence="2">Carboxymuconolactone decarboxylase family protein</fullName>
    </submittedName>
</protein>
<evidence type="ECO:0000259" key="1">
    <source>
        <dbReference type="Pfam" id="PF02627"/>
    </source>
</evidence>
<sequence>MFTITKAKHNKRIALAELHLSQINGCTYCYSYHAKELLNFGIEQDIKSRKNCYSILQKGSL</sequence>
<comment type="caution">
    <text evidence="2">The sequence shown here is derived from an EMBL/GenBank/DDBJ whole genome shotgun (WGS) entry which is preliminary data.</text>
</comment>
<name>A0ABV7XU16_9FLAO</name>
<dbReference type="EMBL" id="JBHRYO010000002">
    <property type="protein sequence ID" value="MFC3756508.1"/>
    <property type="molecule type" value="Genomic_DNA"/>
</dbReference>
<dbReference type="InterPro" id="IPR029032">
    <property type="entry name" value="AhpD-like"/>
</dbReference>
<keyword evidence="3" id="KW-1185">Reference proteome</keyword>
<reference evidence="3" key="1">
    <citation type="journal article" date="2019" name="Int. J. Syst. Evol. Microbiol.">
        <title>The Global Catalogue of Microorganisms (GCM) 10K type strain sequencing project: providing services to taxonomists for standard genome sequencing and annotation.</title>
        <authorList>
            <consortium name="The Broad Institute Genomics Platform"/>
            <consortium name="The Broad Institute Genome Sequencing Center for Infectious Disease"/>
            <person name="Wu L."/>
            <person name="Ma J."/>
        </authorList>
    </citation>
    <scope>NUCLEOTIDE SEQUENCE [LARGE SCALE GENOMIC DNA]</scope>
    <source>
        <strain evidence="3">CECT 7798</strain>
    </source>
</reference>
<evidence type="ECO:0000313" key="2">
    <source>
        <dbReference type="EMBL" id="MFC3756508.1"/>
    </source>
</evidence>
<dbReference type="Gene3D" id="1.20.1290.10">
    <property type="entry name" value="AhpD-like"/>
    <property type="match status" value="1"/>
</dbReference>
<organism evidence="2 3">
    <name type="scientific">Chryseobacterium tructae</name>
    <dbReference type="NCBI Taxonomy" id="1037380"/>
    <lineage>
        <taxon>Bacteria</taxon>
        <taxon>Pseudomonadati</taxon>
        <taxon>Bacteroidota</taxon>
        <taxon>Flavobacteriia</taxon>
        <taxon>Flavobacteriales</taxon>
        <taxon>Weeksellaceae</taxon>
        <taxon>Chryseobacterium group</taxon>
        <taxon>Chryseobacterium</taxon>
    </lineage>
</organism>
<gene>
    <name evidence="2" type="ORF">ACFONJ_11070</name>
</gene>
<accession>A0ABV7XU16</accession>
<feature type="domain" description="Carboxymuconolactone decarboxylase-like" evidence="1">
    <location>
        <begin position="13"/>
        <end position="45"/>
    </location>
</feature>
<dbReference type="Proteomes" id="UP001595735">
    <property type="component" value="Unassembled WGS sequence"/>
</dbReference>
<dbReference type="RefSeq" id="WP_353960006.1">
    <property type="nucleotide sequence ID" value="NZ_JAUFQR010000001.1"/>
</dbReference>
<proteinExistence type="predicted"/>
<evidence type="ECO:0000313" key="3">
    <source>
        <dbReference type="Proteomes" id="UP001595735"/>
    </source>
</evidence>